<dbReference type="GO" id="GO:0008983">
    <property type="term" value="F:protein-glutamate O-methyltransferase activity"/>
    <property type="evidence" value="ECO:0007669"/>
    <property type="project" value="UniProtKB-EC"/>
</dbReference>
<keyword evidence="3" id="KW-1185">Reference proteome</keyword>
<evidence type="ECO:0000259" key="1">
    <source>
        <dbReference type="PROSITE" id="PS50123"/>
    </source>
</evidence>
<dbReference type="InterPro" id="IPR050903">
    <property type="entry name" value="Bact_Chemotaxis_MeTrfase"/>
</dbReference>
<dbReference type="SMART" id="SM00138">
    <property type="entry name" value="MeTrc"/>
    <property type="match status" value="1"/>
</dbReference>
<gene>
    <name evidence="2" type="ORF">HNR53_001973</name>
</gene>
<keyword evidence="2" id="KW-0808">Transferase</keyword>
<dbReference type="Pfam" id="PF01739">
    <property type="entry name" value="CheR"/>
    <property type="match status" value="1"/>
</dbReference>
<dbReference type="PROSITE" id="PS50123">
    <property type="entry name" value="CHER"/>
    <property type="match status" value="1"/>
</dbReference>
<sequence length="286" mass="33869">MKFKNFMQDLEQDQCSDLEKIEIDLLLEGIYRHYGFDFRHYAFSSIRRRIWHRIKAEKMETVTALLDRILHEPLMMEKLYLDFSINVTEMFRDPLFFKAIRCKVLPLLSELPSIRIWHAGCSTGEEAFSMAILLHETGLYHKAKIYATDMNNHVIQQAKLAQFPLKKMKEYTNNYVNSDGINDFSEYYMVKGEKAVFHKELAKNIIFAQHNLVTDGSFNEFHLIVCRNVLIYFDRELQARVHDLFLNSLSSKGFLALGNREGLSFSKKEKYYTVFDEDEKIFRRIQ</sequence>
<dbReference type="InterPro" id="IPR000780">
    <property type="entry name" value="CheR_MeTrfase"/>
</dbReference>
<dbReference type="Gene3D" id="3.40.50.150">
    <property type="entry name" value="Vaccinia Virus protein VP39"/>
    <property type="match status" value="1"/>
</dbReference>
<evidence type="ECO:0000313" key="2">
    <source>
        <dbReference type="EMBL" id="MBB6445355.1"/>
    </source>
</evidence>
<dbReference type="PRINTS" id="PR00996">
    <property type="entry name" value="CHERMTFRASE"/>
</dbReference>
<dbReference type="EC" id="2.1.1.80" evidence="2"/>
<feature type="domain" description="CheR-type methyltransferase" evidence="1">
    <location>
        <begin position="30"/>
        <end position="286"/>
    </location>
</feature>
<dbReference type="SUPFAM" id="SSF53335">
    <property type="entry name" value="S-adenosyl-L-methionine-dependent methyltransferases"/>
    <property type="match status" value="1"/>
</dbReference>
<protein>
    <submittedName>
        <fullName evidence="2">Chemotaxis protein methyltransferase CheR</fullName>
        <ecNumber evidence="2">2.1.1.80</ecNumber>
    </submittedName>
</protein>
<keyword evidence="2" id="KW-0489">Methyltransferase</keyword>
<dbReference type="EMBL" id="JACHGK010000005">
    <property type="protein sequence ID" value="MBB6445355.1"/>
    <property type="molecule type" value="Genomic_DNA"/>
</dbReference>
<proteinExistence type="predicted"/>
<dbReference type="InterPro" id="IPR022642">
    <property type="entry name" value="CheR_C"/>
</dbReference>
<dbReference type="Pfam" id="PF03705">
    <property type="entry name" value="CheR_N"/>
    <property type="match status" value="1"/>
</dbReference>
<dbReference type="PANTHER" id="PTHR24422">
    <property type="entry name" value="CHEMOTAXIS PROTEIN METHYLTRANSFERASE"/>
    <property type="match status" value="1"/>
</dbReference>
<dbReference type="PANTHER" id="PTHR24422:SF8">
    <property type="entry name" value="CHEMOTAXIS PROTEIN"/>
    <property type="match status" value="1"/>
</dbReference>
<dbReference type="InterPro" id="IPR022641">
    <property type="entry name" value="CheR_N"/>
</dbReference>
<dbReference type="RefSeq" id="WP_184525298.1">
    <property type="nucleotide sequence ID" value="NZ_JACHGK010000005.1"/>
</dbReference>
<dbReference type="InterPro" id="IPR029063">
    <property type="entry name" value="SAM-dependent_MTases_sf"/>
</dbReference>
<evidence type="ECO:0000313" key="3">
    <source>
        <dbReference type="Proteomes" id="UP000531594"/>
    </source>
</evidence>
<dbReference type="GO" id="GO:0032259">
    <property type="term" value="P:methylation"/>
    <property type="evidence" value="ECO:0007669"/>
    <property type="project" value="UniProtKB-KW"/>
</dbReference>
<comment type="caution">
    <text evidence="2">The sequence shown here is derived from an EMBL/GenBank/DDBJ whole genome shotgun (WGS) entry which is preliminary data.</text>
</comment>
<accession>A0A7X0HTA9</accession>
<reference evidence="2 3" key="1">
    <citation type="submission" date="2020-08" db="EMBL/GenBank/DDBJ databases">
        <title>Genomic Encyclopedia of Type Strains, Phase IV (KMG-IV): sequencing the most valuable type-strain genomes for metagenomic binning, comparative biology and taxonomic classification.</title>
        <authorList>
            <person name="Goeker M."/>
        </authorList>
    </citation>
    <scope>NUCLEOTIDE SEQUENCE [LARGE SCALE GENOMIC DNA]</scope>
    <source>
        <strain evidence="2 3">DSM 5391</strain>
    </source>
</reference>
<dbReference type="Proteomes" id="UP000531594">
    <property type="component" value="Unassembled WGS sequence"/>
</dbReference>
<name>A0A7X0HTA9_9BACI</name>
<dbReference type="AlphaFoldDB" id="A0A7X0HTA9"/>
<organism evidence="2 3">
    <name type="scientific">Bacillus benzoevorans</name>
    <dbReference type="NCBI Taxonomy" id="1456"/>
    <lineage>
        <taxon>Bacteria</taxon>
        <taxon>Bacillati</taxon>
        <taxon>Bacillota</taxon>
        <taxon>Bacilli</taxon>
        <taxon>Bacillales</taxon>
        <taxon>Bacillaceae</taxon>
        <taxon>Bacillus</taxon>
    </lineage>
</organism>
<dbReference type="SUPFAM" id="SSF47757">
    <property type="entry name" value="Chemotaxis receptor methyltransferase CheR, N-terminal domain"/>
    <property type="match status" value="1"/>
</dbReference>